<dbReference type="InterPro" id="IPR003106">
    <property type="entry name" value="Leu_zip_homeo"/>
</dbReference>
<dbReference type="PANTHER" id="PTHR45714:SF34">
    <property type="entry name" value="HOMEOBOX-LEUCINE ZIPPER PROTEIN HAT9"/>
    <property type="match status" value="1"/>
</dbReference>
<proteinExistence type="inferred from homology"/>
<dbReference type="PANTHER" id="PTHR45714">
    <property type="entry name" value="HOMEOBOX-LEUCINE ZIPPER PROTEIN HAT14"/>
    <property type="match status" value="1"/>
</dbReference>
<dbReference type="InterPro" id="IPR050762">
    <property type="entry name" value="HD-ZIP_Homeobox_LZ_Class_II"/>
</dbReference>
<protein>
    <recommendedName>
        <fullName evidence="10">Homeobox domain-containing protein</fullName>
    </recommendedName>
</protein>
<comment type="similarity">
    <text evidence="2">Belongs to the HD-ZIP homeobox family. Class II subfamily.</text>
</comment>
<evidence type="ECO:0000256" key="9">
    <source>
        <dbReference type="RuleBase" id="RU000682"/>
    </source>
</evidence>
<evidence type="ECO:0000256" key="7">
    <source>
        <dbReference type="ARBA" id="ARBA00023242"/>
    </source>
</evidence>
<dbReference type="InterPro" id="IPR017970">
    <property type="entry name" value="Homeobox_CS"/>
</dbReference>
<comment type="caution">
    <text evidence="11">The sequence shown here is derived from an EMBL/GenBank/DDBJ whole genome shotgun (WGS) entry which is preliminary data.</text>
</comment>
<feature type="domain" description="Homeobox" evidence="10">
    <location>
        <begin position="222"/>
        <end position="282"/>
    </location>
</feature>
<dbReference type="Pfam" id="PF00046">
    <property type="entry name" value="Homeodomain"/>
    <property type="match status" value="2"/>
</dbReference>
<evidence type="ECO:0000313" key="12">
    <source>
        <dbReference type="Proteomes" id="UP000824469"/>
    </source>
</evidence>
<evidence type="ECO:0000259" key="10">
    <source>
        <dbReference type="PROSITE" id="PS50071"/>
    </source>
</evidence>
<keyword evidence="6" id="KW-0804">Transcription</keyword>
<organism evidence="11 12">
    <name type="scientific">Taxus chinensis</name>
    <name type="common">Chinese yew</name>
    <name type="synonym">Taxus wallichiana var. chinensis</name>
    <dbReference type="NCBI Taxonomy" id="29808"/>
    <lineage>
        <taxon>Eukaryota</taxon>
        <taxon>Viridiplantae</taxon>
        <taxon>Streptophyta</taxon>
        <taxon>Embryophyta</taxon>
        <taxon>Tracheophyta</taxon>
        <taxon>Spermatophyta</taxon>
        <taxon>Pinopsida</taxon>
        <taxon>Pinidae</taxon>
        <taxon>Conifers II</taxon>
        <taxon>Cupressales</taxon>
        <taxon>Taxaceae</taxon>
        <taxon>Taxus</taxon>
    </lineage>
</organism>
<name>A0AA38CQX1_TAXCH</name>
<sequence length="367" mass="42006">MGDDDCKTLLGLGLSIGIGEHYNVPPPWSDLDPGALLHYQDSSSRTLLLSENLSCKQFSFAKPDYFDLDVLIHSKLRYSYVTADVESKISRESILDINQSPLASNCNEHQHKDCELQKVLINNEEEKEGQGCIKKPIRLSIEQLACMEEFYKEKNNPNTKNKQALAKQLNLSPRQVHIWFQNRRARQNIMDVKKSPPAAYYSNEQPHNDSEVQNVVVSNKEEEGPRKKLRLSGEQSVCMEQCFKDNSTLNIKQKQALAKQLNLSIRQVEVWFQNKRARRKNKQRETDSEMWKRCYKFLMEENKRLQKELSKLKTLKLRGIALSPGVPLIVCPSCQCSANSNNTTHSIPLHIPKQQLCPSKSSGATYS</sequence>
<dbReference type="GO" id="GO:0000981">
    <property type="term" value="F:DNA-binding transcription factor activity, RNA polymerase II-specific"/>
    <property type="evidence" value="ECO:0007669"/>
    <property type="project" value="InterPro"/>
</dbReference>
<reference evidence="11 12" key="1">
    <citation type="journal article" date="2021" name="Nat. Plants">
        <title>The Taxus genome provides insights into paclitaxel biosynthesis.</title>
        <authorList>
            <person name="Xiong X."/>
            <person name="Gou J."/>
            <person name="Liao Q."/>
            <person name="Li Y."/>
            <person name="Zhou Q."/>
            <person name="Bi G."/>
            <person name="Li C."/>
            <person name="Du R."/>
            <person name="Wang X."/>
            <person name="Sun T."/>
            <person name="Guo L."/>
            <person name="Liang H."/>
            <person name="Lu P."/>
            <person name="Wu Y."/>
            <person name="Zhang Z."/>
            <person name="Ro D.K."/>
            <person name="Shang Y."/>
            <person name="Huang S."/>
            <person name="Yan J."/>
        </authorList>
    </citation>
    <scope>NUCLEOTIDE SEQUENCE [LARGE SCALE GENOMIC DNA]</scope>
    <source>
        <strain evidence="11">Ta-2019</strain>
    </source>
</reference>
<evidence type="ECO:0000256" key="8">
    <source>
        <dbReference type="PROSITE-ProRule" id="PRU00108"/>
    </source>
</evidence>
<dbReference type="EMBL" id="JAHRHJ020000008">
    <property type="protein sequence ID" value="KAH9304730.1"/>
    <property type="molecule type" value="Genomic_DNA"/>
</dbReference>
<evidence type="ECO:0000256" key="4">
    <source>
        <dbReference type="ARBA" id="ARBA00023125"/>
    </source>
</evidence>
<keyword evidence="3" id="KW-0805">Transcription regulation</keyword>
<dbReference type="PROSITE" id="PS00027">
    <property type="entry name" value="HOMEOBOX_1"/>
    <property type="match status" value="1"/>
</dbReference>
<evidence type="ECO:0000256" key="6">
    <source>
        <dbReference type="ARBA" id="ARBA00023163"/>
    </source>
</evidence>
<feature type="DNA-binding region" description="Homeobox" evidence="8">
    <location>
        <begin position="224"/>
        <end position="283"/>
    </location>
</feature>
<evidence type="ECO:0000256" key="2">
    <source>
        <dbReference type="ARBA" id="ARBA00006074"/>
    </source>
</evidence>
<evidence type="ECO:0000256" key="3">
    <source>
        <dbReference type="ARBA" id="ARBA00023015"/>
    </source>
</evidence>
<dbReference type="GO" id="GO:0005634">
    <property type="term" value="C:nucleus"/>
    <property type="evidence" value="ECO:0007669"/>
    <property type="project" value="UniProtKB-SubCell"/>
</dbReference>
<feature type="domain" description="Homeobox" evidence="10">
    <location>
        <begin position="134"/>
        <end position="190"/>
    </location>
</feature>
<dbReference type="InterPro" id="IPR009057">
    <property type="entry name" value="Homeodomain-like_sf"/>
</dbReference>
<keyword evidence="5 8" id="KW-0371">Homeobox</keyword>
<evidence type="ECO:0000313" key="11">
    <source>
        <dbReference type="EMBL" id="KAH9304730.1"/>
    </source>
</evidence>
<comment type="subcellular location">
    <subcellularLocation>
        <location evidence="1 8 9">Nucleus</location>
    </subcellularLocation>
</comment>
<keyword evidence="12" id="KW-1185">Reference proteome</keyword>
<dbReference type="SUPFAM" id="SSF46689">
    <property type="entry name" value="Homeodomain-like"/>
    <property type="match status" value="2"/>
</dbReference>
<keyword evidence="4 8" id="KW-0238">DNA-binding</keyword>
<feature type="DNA-binding region" description="Homeobox" evidence="8">
    <location>
        <begin position="136"/>
        <end position="191"/>
    </location>
</feature>
<dbReference type="SMART" id="SM00389">
    <property type="entry name" value="HOX"/>
    <property type="match status" value="2"/>
</dbReference>
<dbReference type="CDD" id="cd00086">
    <property type="entry name" value="homeodomain"/>
    <property type="match status" value="2"/>
</dbReference>
<keyword evidence="7 8" id="KW-0539">Nucleus</keyword>
<dbReference type="PROSITE" id="PS50071">
    <property type="entry name" value="HOMEOBOX_2"/>
    <property type="match status" value="2"/>
</dbReference>
<dbReference type="InterPro" id="IPR001356">
    <property type="entry name" value="HD"/>
</dbReference>
<dbReference type="AlphaFoldDB" id="A0AA38CQX1"/>
<dbReference type="Gene3D" id="1.10.10.60">
    <property type="entry name" value="Homeodomain-like"/>
    <property type="match status" value="2"/>
</dbReference>
<evidence type="ECO:0000256" key="5">
    <source>
        <dbReference type="ARBA" id="ARBA00023155"/>
    </source>
</evidence>
<accession>A0AA38CQX1</accession>
<dbReference type="Proteomes" id="UP000824469">
    <property type="component" value="Unassembled WGS sequence"/>
</dbReference>
<dbReference type="SMART" id="SM00340">
    <property type="entry name" value="HALZ"/>
    <property type="match status" value="1"/>
</dbReference>
<gene>
    <name evidence="11" type="ORF">KI387_009134</name>
</gene>
<evidence type="ECO:0000256" key="1">
    <source>
        <dbReference type="ARBA" id="ARBA00004123"/>
    </source>
</evidence>
<dbReference type="GO" id="GO:0043565">
    <property type="term" value="F:sequence-specific DNA binding"/>
    <property type="evidence" value="ECO:0007669"/>
    <property type="project" value="InterPro"/>
</dbReference>